<evidence type="ECO:0000259" key="8">
    <source>
        <dbReference type="Pfam" id="PF07940"/>
    </source>
</evidence>
<dbReference type="Proteomes" id="UP000310158">
    <property type="component" value="Unassembled WGS sequence"/>
</dbReference>
<evidence type="ECO:0000259" key="6">
    <source>
        <dbReference type="Pfam" id="PF00108"/>
    </source>
</evidence>
<dbReference type="EMBL" id="SGPL01000283">
    <property type="protein sequence ID" value="THH14362.1"/>
    <property type="molecule type" value="Genomic_DNA"/>
</dbReference>
<dbReference type="OrthoDB" id="3476529at2759"/>
<gene>
    <name evidence="9" type="ORF">EW146_g5957</name>
</gene>
<dbReference type="SUPFAM" id="SSF53901">
    <property type="entry name" value="Thiolase-like"/>
    <property type="match status" value="2"/>
</dbReference>
<evidence type="ECO:0000256" key="5">
    <source>
        <dbReference type="SAM" id="MobiDB-lite"/>
    </source>
</evidence>
<keyword evidence="3" id="KW-0808">Transferase</keyword>
<evidence type="ECO:0000313" key="9">
    <source>
        <dbReference type="EMBL" id="THH14362.1"/>
    </source>
</evidence>
<dbReference type="InterPro" id="IPR002155">
    <property type="entry name" value="Thiolase"/>
</dbReference>
<dbReference type="PROSITE" id="PS00098">
    <property type="entry name" value="THIOLASE_1"/>
    <property type="match status" value="1"/>
</dbReference>
<sequence length="1237" mass="133409">MERVKQLASHFVGSSAGGLAALERKSPDDIVITMAIRSPLCKARSGGFKDTRSDELLTEMFKQAIAHSKIDPSIIGDINVGTVLPRAPMYEARAAALAAGIPHSVPIQTVNRFCSSGLMAVTSIANQIRAGQISVGLAIGVESMSANPDQGPDPASEEISCHPTASDSLQPMGWTSENVAGDFNISREDMDEFAAISFQRAERADKAGFFKDEIVSFTVFKKDPKTDERTKVVISKDDGIRSGTKKETLGKIRAAFPQWPPAQTTGGNASQITDGAAAVLLMTRKKAEELGQPILAKYITTSVAGLAPRVMGMGPSYAIPMVLEATGLTKEDVDIFEINEAFASMLVYCVRKLDLDHEKVNVNGGAIALGHPLDKFPGARQIATGLNELKRRNGKVLVTSMCIGTGMGCMEQAGNMLAVDTAPPSAHCLSLFYTCSYALSYFFFAACSAMASYNSINNNPQHGQSPYGSGDPYYHESTGYISPPQPKKRISNWVKIGVPVLVLVIIGAVLGGVLGSRSSNNKSSSSSSGGSSAPQVTGEAAASAAASAKNAIGRFATSTNSEFMMPVYPSTTDSAAFTSPTFNPSSNAAFAWPSDSFKPSNPSPTSVRPDRPRLIAPAYKWQALPNLISNDPYLKGWNDTIFGNATAYAALPPVVYHMDGGSGILDNAREIKMRIKAFSYAYRMTNNTDWVNRAWTEIQNAAGNGTTSFGPDVDKWNSAHFLDTAEFTAAFAIAYDWLNDQWSDTQKSQMIFTMNKYGLSFGVSAYEGDPGYIGWWNNNTEGNWNCVCNSGLTLGALAILGDDTTGNAEKLLGYTIPNAKANCDLAISTDGTWAETANYWYFGTTGHAEMTSALITATGSDYGLLSTNSNFYKTGIFHMYVTGATSLFNYGDHGPNKFSTTANSMIFYASQYNQPQFTLFQRDQHDAPEPWSMFWYDPTVSGAFWDGTALDQFFDDGLDQWASMRSSWTDNDAMYVAAKAGKLQGHQTHNDLDCGDFVIDALGTRWAGELGSGDYLSTGYFSNDNQDSQRWLYYRKRTEGQNTILVDQANQDVSAAPTVKHDTSGTTQGSSTVFNVPSDSTAYWTANLTSAYFNVTSLERGVRFINGRKQVLVQDDINSQGTVMWRMHTNATVSVDSSGTSATLTLDGQTLKMEILNAPSGASFTTGPAVRFSGDPALPSGQSDQPNPGVTVVMISLPAGSYNLQVLFNPQWSGMQASDFKMPPFVAIDNWSLTSHN</sequence>
<evidence type="ECO:0000259" key="7">
    <source>
        <dbReference type="Pfam" id="PF02803"/>
    </source>
</evidence>
<accession>A0A4S4LPZ0</accession>
<evidence type="ECO:0000256" key="2">
    <source>
        <dbReference type="ARBA" id="ARBA00010982"/>
    </source>
</evidence>
<proteinExistence type="inferred from homology"/>
<keyword evidence="10" id="KW-1185">Reference proteome</keyword>
<feature type="compositionally biased region" description="Low complexity" evidence="5">
    <location>
        <begin position="517"/>
        <end position="532"/>
    </location>
</feature>
<evidence type="ECO:0000313" key="10">
    <source>
        <dbReference type="Proteomes" id="UP000310158"/>
    </source>
</evidence>
<comment type="subcellular location">
    <subcellularLocation>
        <location evidence="1">Cell envelope</location>
    </subcellularLocation>
</comment>
<comment type="caution">
    <text evidence="9">The sequence shown here is derived from an EMBL/GenBank/DDBJ whole genome shotgun (WGS) entry which is preliminary data.</text>
</comment>
<dbReference type="SUPFAM" id="SSF48230">
    <property type="entry name" value="Chondroitin AC/alginate lyase"/>
    <property type="match status" value="1"/>
</dbReference>
<dbReference type="PANTHER" id="PTHR38045">
    <property type="entry name" value="CHROMOSOME 1, WHOLE GENOME SHOTGUN SEQUENCE"/>
    <property type="match status" value="1"/>
</dbReference>
<dbReference type="NCBIfam" id="TIGR01930">
    <property type="entry name" value="AcCoA-C-Actrans"/>
    <property type="match status" value="1"/>
</dbReference>
<protein>
    <recommendedName>
        <fullName evidence="11">Thiolase N-terminal domain-containing protein</fullName>
    </recommendedName>
</protein>
<dbReference type="Pfam" id="PF07940">
    <property type="entry name" value="Hepar_II_III_C"/>
    <property type="match status" value="1"/>
</dbReference>
<dbReference type="Gene3D" id="2.70.98.70">
    <property type="match status" value="1"/>
</dbReference>
<dbReference type="Gene3D" id="3.40.47.10">
    <property type="match status" value="2"/>
</dbReference>
<reference evidence="9 10" key="1">
    <citation type="submission" date="2019-02" db="EMBL/GenBank/DDBJ databases">
        <title>Genome sequencing of the rare red list fungi Bondarzewia mesenterica.</title>
        <authorList>
            <person name="Buettner E."/>
            <person name="Kellner H."/>
        </authorList>
    </citation>
    <scope>NUCLEOTIDE SEQUENCE [LARGE SCALE GENOMIC DNA]</scope>
    <source>
        <strain evidence="9 10">DSM 108281</strain>
    </source>
</reference>
<feature type="region of interest" description="Disordered" evidence="5">
    <location>
        <begin position="146"/>
        <end position="173"/>
    </location>
</feature>
<evidence type="ECO:0000256" key="1">
    <source>
        <dbReference type="ARBA" id="ARBA00004196"/>
    </source>
</evidence>
<name>A0A4S4LPZ0_9AGAM</name>
<dbReference type="AlphaFoldDB" id="A0A4S4LPZ0"/>
<dbReference type="InterPro" id="IPR020617">
    <property type="entry name" value="Thiolase_C"/>
</dbReference>
<organism evidence="9 10">
    <name type="scientific">Bondarzewia mesenterica</name>
    <dbReference type="NCBI Taxonomy" id="1095465"/>
    <lineage>
        <taxon>Eukaryota</taxon>
        <taxon>Fungi</taxon>
        <taxon>Dikarya</taxon>
        <taxon>Basidiomycota</taxon>
        <taxon>Agaricomycotina</taxon>
        <taxon>Agaricomycetes</taxon>
        <taxon>Russulales</taxon>
        <taxon>Bondarzewiaceae</taxon>
        <taxon>Bondarzewia</taxon>
    </lineage>
</organism>
<dbReference type="Gene3D" id="1.50.10.100">
    <property type="entry name" value="Chondroitin AC/alginate lyase"/>
    <property type="match status" value="1"/>
</dbReference>
<evidence type="ECO:0000256" key="4">
    <source>
        <dbReference type="ARBA" id="ARBA00023315"/>
    </source>
</evidence>
<dbReference type="InterPro" id="IPR016039">
    <property type="entry name" value="Thiolase-like"/>
</dbReference>
<dbReference type="Pfam" id="PF02803">
    <property type="entry name" value="Thiolase_C"/>
    <property type="match status" value="1"/>
</dbReference>
<dbReference type="InterPro" id="IPR020616">
    <property type="entry name" value="Thiolase_N"/>
</dbReference>
<feature type="compositionally biased region" description="Polar residues" evidence="5">
    <location>
        <begin position="163"/>
        <end position="173"/>
    </location>
</feature>
<feature type="domain" description="Thiolase N-terminal" evidence="6">
    <location>
        <begin position="30"/>
        <end position="284"/>
    </location>
</feature>
<dbReference type="InterPro" id="IPR008929">
    <property type="entry name" value="Chondroitin_lyas"/>
</dbReference>
<evidence type="ECO:0008006" key="11">
    <source>
        <dbReference type="Google" id="ProtNLM"/>
    </source>
</evidence>
<dbReference type="CDD" id="cd00751">
    <property type="entry name" value="thiolase"/>
    <property type="match status" value="1"/>
</dbReference>
<dbReference type="InterPro" id="IPR020615">
    <property type="entry name" value="Thiolase_acyl_enz_int_AS"/>
</dbReference>
<evidence type="ECO:0000256" key="3">
    <source>
        <dbReference type="ARBA" id="ARBA00022679"/>
    </source>
</evidence>
<feature type="domain" description="Thiolase C-terminal" evidence="7">
    <location>
        <begin position="294"/>
        <end position="408"/>
    </location>
</feature>
<feature type="domain" description="Heparinase II/III-like C-terminal" evidence="8">
    <location>
        <begin position="968"/>
        <end position="1148"/>
    </location>
</feature>
<keyword evidence="4" id="KW-0012">Acyltransferase</keyword>
<feature type="region of interest" description="Disordered" evidence="5">
    <location>
        <begin position="517"/>
        <end position="536"/>
    </location>
</feature>
<dbReference type="InterPro" id="IPR012480">
    <property type="entry name" value="Hepar_II_III_C"/>
</dbReference>
<comment type="similarity">
    <text evidence="2">Belongs to the thiolase-like superfamily. Thiolase family.</text>
</comment>
<dbReference type="Pfam" id="PF00108">
    <property type="entry name" value="Thiolase_N"/>
    <property type="match status" value="1"/>
</dbReference>
<dbReference type="GO" id="GO:0016747">
    <property type="term" value="F:acyltransferase activity, transferring groups other than amino-acyl groups"/>
    <property type="evidence" value="ECO:0007669"/>
    <property type="project" value="InterPro"/>
</dbReference>
<dbReference type="PANTHER" id="PTHR38045:SF1">
    <property type="entry name" value="HEPARINASE II_III-LIKE PROTEIN"/>
    <property type="match status" value="1"/>
</dbReference>